<sequence length="100" mass="11168">MARISGLTVVLARLRLGHCIRQLLAQREQHLALAVADAQKAHHVMHRLVALPDNAGHVEGGSRQIVVRLDIVHRLLAAQGLQNHREPFLLTLVKQTFLLQ</sequence>
<reference evidence="1 2" key="1">
    <citation type="submission" date="2018-08" db="EMBL/GenBank/DDBJ databases">
        <title>Recombination of ecologically and evolutionarily significant loci maintains genetic cohesion in the Pseudomonas syringae species complex.</title>
        <authorList>
            <person name="Dillon M."/>
            <person name="Thakur S."/>
            <person name="Almeida R.N.D."/>
            <person name="Weir B.S."/>
            <person name="Guttman D.S."/>
        </authorList>
    </citation>
    <scope>NUCLEOTIDE SEQUENCE [LARGE SCALE GENOMIC DNA]</scope>
    <source>
        <strain evidence="1 2">ICMP 14479</strain>
    </source>
</reference>
<organism evidence="1 2">
    <name type="scientific">Pseudomonas syringae pv. avii</name>
    <dbReference type="NCBI Taxonomy" id="663959"/>
    <lineage>
        <taxon>Bacteria</taxon>
        <taxon>Pseudomonadati</taxon>
        <taxon>Pseudomonadota</taxon>
        <taxon>Gammaproteobacteria</taxon>
        <taxon>Pseudomonadales</taxon>
        <taxon>Pseudomonadaceae</taxon>
        <taxon>Pseudomonas</taxon>
        <taxon>Pseudomonas syringae</taxon>
    </lineage>
</organism>
<protein>
    <submittedName>
        <fullName evidence="1">Uncharacterized protein</fullName>
    </submittedName>
</protein>
<name>A0A3M5VWE6_PSESX</name>
<evidence type="ECO:0000313" key="2">
    <source>
        <dbReference type="Proteomes" id="UP000280395"/>
    </source>
</evidence>
<gene>
    <name evidence="1" type="ORF">ALP29_201174</name>
</gene>
<dbReference type="EMBL" id="RBUA01000361">
    <property type="protein sequence ID" value="RMU62034.1"/>
    <property type="molecule type" value="Genomic_DNA"/>
</dbReference>
<dbReference type="AlphaFoldDB" id="A0A3M5VWE6"/>
<dbReference type="Proteomes" id="UP000280395">
    <property type="component" value="Unassembled WGS sequence"/>
</dbReference>
<evidence type="ECO:0000313" key="1">
    <source>
        <dbReference type="EMBL" id="RMU62034.1"/>
    </source>
</evidence>
<accession>A0A3M5VWE6</accession>
<proteinExistence type="predicted"/>
<comment type="caution">
    <text evidence="1">The sequence shown here is derived from an EMBL/GenBank/DDBJ whole genome shotgun (WGS) entry which is preliminary data.</text>
</comment>